<accession>A0A1W0X2I8</accession>
<protein>
    <submittedName>
        <fullName evidence="3">Uncharacterized protein</fullName>
    </submittedName>
</protein>
<dbReference type="Proteomes" id="UP000192578">
    <property type="component" value="Unassembled WGS sequence"/>
</dbReference>
<evidence type="ECO:0000256" key="2">
    <source>
        <dbReference type="SAM" id="SignalP"/>
    </source>
</evidence>
<keyword evidence="4" id="KW-1185">Reference proteome</keyword>
<evidence type="ECO:0000256" key="1">
    <source>
        <dbReference type="SAM" id="MobiDB-lite"/>
    </source>
</evidence>
<comment type="caution">
    <text evidence="3">The sequence shown here is derived from an EMBL/GenBank/DDBJ whole genome shotgun (WGS) entry which is preliminary data.</text>
</comment>
<dbReference type="EMBL" id="MTYJ01000022">
    <property type="protein sequence ID" value="OQV21590.1"/>
    <property type="molecule type" value="Genomic_DNA"/>
</dbReference>
<evidence type="ECO:0000313" key="4">
    <source>
        <dbReference type="Proteomes" id="UP000192578"/>
    </source>
</evidence>
<feature type="region of interest" description="Disordered" evidence="1">
    <location>
        <begin position="46"/>
        <end position="87"/>
    </location>
</feature>
<proteinExistence type="predicted"/>
<name>A0A1W0X2I8_HYPEX</name>
<feature type="compositionally biased region" description="Low complexity" evidence="1">
    <location>
        <begin position="49"/>
        <end position="87"/>
    </location>
</feature>
<feature type="signal peptide" evidence="2">
    <location>
        <begin position="1"/>
        <end position="22"/>
    </location>
</feature>
<organism evidence="3 4">
    <name type="scientific">Hypsibius exemplaris</name>
    <name type="common">Freshwater tardigrade</name>
    <dbReference type="NCBI Taxonomy" id="2072580"/>
    <lineage>
        <taxon>Eukaryota</taxon>
        <taxon>Metazoa</taxon>
        <taxon>Ecdysozoa</taxon>
        <taxon>Tardigrada</taxon>
        <taxon>Eutardigrada</taxon>
        <taxon>Parachela</taxon>
        <taxon>Hypsibioidea</taxon>
        <taxon>Hypsibiidae</taxon>
        <taxon>Hypsibius</taxon>
    </lineage>
</organism>
<sequence length="226" mass="23707">MLNSLVVSVFGLLAAALQPMCAQLFYGTLNGVPGYYSPDQILAGPPRPSSSTAATSAAATIGKTASTIRRPSTRSSSTRSPSTTRATPTSKNLFCIFYANFTVTCKTDCVIGFDRPRVTLSDDPLLSYQDRTCRTEVATDGTKWSMSDGIILAKSSPQSVVATCDFEEWSYFSCEGVVSCRRGSGALGWGMGVGVDCGGGAPWSGRYSGSPTTGFTGRIHAIATAS</sequence>
<gene>
    <name evidence="3" type="ORF">BV898_04489</name>
</gene>
<keyword evidence="2" id="KW-0732">Signal</keyword>
<feature type="chain" id="PRO_5012912893" evidence="2">
    <location>
        <begin position="23"/>
        <end position="226"/>
    </location>
</feature>
<dbReference type="AlphaFoldDB" id="A0A1W0X2I8"/>
<evidence type="ECO:0000313" key="3">
    <source>
        <dbReference type="EMBL" id="OQV21590.1"/>
    </source>
</evidence>
<reference evidence="4" key="1">
    <citation type="submission" date="2017-01" db="EMBL/GenBank/DDBJ databases">
        <title>Comparative genomics of anhydrobiosis in the tardigrade Hypsibius dujardini.</title>
        <authorList>
            <person name="Yoshida Y."/>
            <person name="Koutsovoulos G."/>
            <person name="Laetsch D."/>
            <person name="Stevens L."/>
            <person name="Kumar S."/>
            <person name="Horikawa D."/>
            <person name="Ishino K."/>
            <person name="Komine S."/>
            <person name="Tomita M."/>
            <person name="Blaxter M."/>
            <person name="Arakawa K."/>
        </authorList>
    </citation>
    <scope>NUCLEOTIDE SEQUENCE [LARGE SCALE GENOMIC DNA]</scope>
    <source>
        <strain evidence="4">Z151</strain>
    </source>
</reference>